<dbReference type="GO" id="GO:0030288">
    <property type="term" value="C:outer membrane-bounded periplasmic space"/>
    <property type="evidence" value="ECO:0007669"/>
    <property type="project" value="TreeGrafter"/>
</dbReference>
<evidence type="ECO:0000259" key="2">
    <source>
        <dbReference type="SMART" id="SM00646"/>
    </source>
</evidence>
<dbReference type="SUPFAM" id="SSF53187">
    <property type="entry name" value="Zn-dependent exopeptidases"/>
    <property type="match status" value="1"/>
</dbReference>
<dbReference type="PANTHER" id="PTHR30404:SF0">
    <property type="entry name" value="N-ACETYLMURAMOYL-L-ALANINE AMIDASE AMIC"/>
    <property type="match status" value="1"/>
</dbReference>
<dbReference type="AlphaFoldDB" id="A0AAX2DL93"/>
<name>A0AAX2DL93_LISIV</name>
<dbReference type="GO" id="GO:0009253">
    <property type="term" value="P:peptidoglycan catabolic process"/>
    <property type="evidence" value="ECO:0007669"/>
    <property type="project" value="InterPro"/>
</dbReference>
<accession>A0AAX2DL93</accession>
<dbReference type="Gene3D" id="3.40.630.40">
    <property type="entry name" value="Zn-dependent exopeptidases"/>
    <property type="match status" value="1"/>
</dbReference>
<dbReference type="InterPro" id="IPR002508">
    <property type="entry name" value="MurNAc-LAA_cat"/>
</dbReference>
<evidence type="ECO:0000313" key="3">
    <source>
        <dbReference type="EMBL" id="SDW08379.1"/>
    </source>
</evidence>
<protein>
    <submittedName>
        <fullName evidence="3">N-acetylmuramoyl-L-alanine amidase</fullName>
    </submittedName>
</protein>
<feature type="domain" description="MurNAc-LAA" evidence="2">
    <location>
        <begin position="62"/>
        <end position="172"/>
    </location>
</feature>
<dbReference type="CDD" id="cd02696">
    <property type="entry name" value="MurNAc-LAA"/>
    <property type="match status" value="1"/>
</dbReference>
<dbReference type="RefSeq" id="WP_003718210.1">
    <property type="nucleotide sequence ID" value="NZ_FNMX01000001.1"/>
</dbReference>
<reference evidence="3 4" key="1">
    <citation type="submission" date="2016-10" db="EMBL/GenBank/DDBJ databases">
        <authorList>
            <person name="Varghese N."/>
            <person name="Submissions S."/>
        </authorList>
    </citation>
    <scope>NUCLEOTIDE SEQUENCE [LARGE SCALE GENOMIC DNA]</scope>
    <source>
        <strain evidence="3 4">ATCC 49954</strain>
    </source>
</reference>
<evidence type="ECO:0000313" key="4">
    <source>
        <dbReference type="Proteomes" id="UP000183610"/>
    </source>
</evidence>
<dbReference type="Proteomes" id="UP000183610">
    <property type="component" value="Unassembled WGS sequence"/>
</dbReference>
<dbReference type="PANTHER" id="PTHR30404">
    <property type="entry name" value="N-ACETYLMURAMOYL-L-ALANINE AMIDASE"/>
    <property type="match status" value="1"/>
</dbReference>
<proteinExistence type="predicted"/>
<comment type="caution">
    <text evidence="3">The sequence shown here is derived from an EMBL/GenBank/DDBJ whole genome shotgun (WGS) entry which is preliminary data.</text>
</comment>
<dbReference type="Pfam" id="PF01520">
    <property type="entry name" value="Amidase_3"/>
    <property type="match status" value="1"/>
</dbReference>
<keyword evidence="1" id="KW-0378">Hydrolase</keyword>
<dbReference type="SMART" id="SM00646">
    <property type="entry name" value="Ami_3"/>
    <property type="match status" value="1"/>
</dbReference>
<dbReference type="EMBL" id="FNMX01000001">
    <property type="protein sequence ID" value="SDW08379.1"/>
    <property type="molecule type" value="Genomic_DNA"/>
</dbReference>
<sequence length="242" mass="26549">MTKIWIDAGHGGKDAGATGNGLVEKNWVLAVAKQLQTELTNVGFEVGMTRNNDTFYELSNRAKKANRFKADLFISIHFNAGGGMGYEDYIFTSTPVQTEKIQKIIHKNMNAKVSKHGMRDRGMKKANFAVLRETAMDAILLEAGFCDSGDAAILKMSAYQKDFCLGVVKAVKEIFDGTVIKFRTGKYSTSDDAILGKNLKGYLPAGTNVFVYKELAKTVNLTTTKGVPGSWVLKTELNTGKR</sequence>
<gene>
    <name evidence="3" type="ORF">SAMN05421782_101306</name>
</gene>
<organism evidence="3 4">
    <name type="scientific">Listeria ivanovii</name>
    <dbReference type="NCBI Taxonomy" id="1638"/>
    <lineage>
        <taxon>Bacteria</taxon>
        <taxon>Bacillati</taxon>
        <taxon>Bacillota</taxon>
        <taxon>Bacilli</taxon>
        <taxon>Bacillales</taxon>
        <taxon>Listeriaceae</taxon>
        <taxon>Listeria</taxon>
    </lineage>
</organism>
<dbReference type="InterPro" id="IPR050695">
    <property type="entry name" value="N-acetylmuramoyl_amidase_3"/>
</dbReference>
<dbReference type="GO" id="GO:0008745">
    <property type="term" value="F:N-acetylmuramoyl-L-alanine amidase activity"/>
    <property type="evidence" value="ECO:0007669"/>
    <property type="project" value="InterPro"/>
</dbReference>
<evidence type="ECO:0000256" key="1">
    <source>
        <dbReference type="ARBA" id="ARBA00022801"/>
    </source>
</evidence>